<dbReference type="EC" id="3.4.24.-" evidence="11"/>
<feature type="binding site" evidence="11">
    <location>
        <position position="138"/>
    </location>
    <ligand>
        <name>Zn(2+)</name>
        <dbReference type="ChEBI" id="CHEBI:29105"/>
        <note>catalytic</note>
    </ligand>
</feature>
<feature type="transmembrane region" description="Helical" evidence="11">
    <location>
        <begin position="144"/>
        <end position="169"/>
    </location>
</feature>
<keyword evidence="6 11" id="KW-0378">Hydrolase</keyword>
<feature type="active site" evidence="11">
    <location>
        <position position="135"/>
    </location>
</feature>
<feature type="binding site" evidence="11">
    <location>
        <position position="206"/>
    </location>
    <ligand>
        <name>Zn(2+)</name>
        <dbReference type="ChEBI" id="CHEBI:29105"/>
        <note>catalytic</note>
    </ligand>
</feature>
<dbReference type="PANTHER" id="PTHR43221">
    <property type="entry name" value="PROTEASE HTPX"/>
    <property type="match status" value="1"/>
</dbReference>
<keyword evidence="5 11" id="KW-0479">Metal-binding</keyword>
<keyword evidence="2 11" id="KW-1003">Cell membrane</keyword>
<name>A0A0G0MS06_9BACT</name>
<dbReference type="Pfam" id="PF01435">
    <property type="entry name" value="Peptidase_M48"/>
    <property type="match status" value="1"/>
</dbReference>
<dbReference type="GO" id="GO:0008270">
    <property type="term" value="F:zinc ion binding"/>
    <property type="evidence" value="ECO:0007669"/>
    <property type="project" value="UniProtKB-UniRule"/>
</dbReference>
<keyword evidence="10 11" id="KW-0472">Membrane</keyword>
<comment type="caution">
    <text evidence="13">The sequence shown here is derived from an EMBL/GenBank/DDBJ whole genome shotgun (WGS) entry which is preliminary data.</text>
</comment>
<evidence type="ECO:0000256" key="11">
    <source>
        <dbReference type="HAMAP-Rule" id="MF_00188"/>
    </source>
</evidence>
<comment type="cofactor">
    <cofactor evidence="11">
        <name>Zn(2+)</name>
        <dbReference type="ChEBI" id="CHEBI:29105"/>
    </cofactor>
    <text evidence="11">Binds 1 zinc ion per subunit.</text>
</comment>
<evidence type="ECO:0000256" key="4">
    <source>
        <dbReference type="ARBA" id="ARBA00022692"/>
    </source>
</evidence>
<evidence type="ECO:0000313" key="13">
    <source>
        <dbReference type="EMBL" id="KKR05963.1"/>
    </source>
</evidence>
<dbReference type="InterPro" id="IPR001915">
    <property type="entry name" value="Peptidase_M48"/>
</dbReference>
<sequence length="282" mass="31349">MGRIYSYLKTTILLAGLTALFLGLGYYIAGRDGLYFALIFSLIFNFISYWFSDKIILGMSRAKEADWKVLGNIKKDVQKICRDMKIPLPRLYIMETEQANAFATGRNPNNSVVCVTTGIINQLEYDQLLGVIAHELSHIKNYDVLIASVAAVVVSAISSLQNIFFWGGFRDDDDSGNRNPVIGIVLLILAPIAAMLLQFAISRSREYEADASAAMFTKSPESLASALIAIDSSVRDNHIHNLNPAFSSLFIHSPFSSRGIVELFSTHPNVEKRVERLMSMEV</sequence>
<reference evidence="13 14" key="1">
    <citation type="journal article" date="2015" name="Nature">
        <title>rRNA introns, odd ribosomes, and small enigmatic genomes across a large radiation of phyla.</title>
        <authorList>
            <person name="Brown C.T."/>
            <person name="Hug L.A."/>
            <person name="Thomas B.C."/>
            <person name="Sharon I."/>
            <person name="Castelle C.J."/>
            <person name="Singh A."/>
            <person name="Wilkins M.J."/>
            <person name="Williams K.H."/>
            <person name="Banfield J.F."/>
        </authorList>
    </citation>
    <scope>NUCLEOTIDE SEQUENCE [LARGE SCALE GENOMIC DNA]</scope>
</reference>
<dbReference type="GO" id="GO:0005886">
    <property type="term" value="C:plasma membrane"/>
    <property type="evidence" value="ECO:0007669"/>
    <property type="project" value="UniProtKB-SubCell"/>
</dbReference>
<evidence type="ECO:0000256" key="9">
    <source>
        <dbReference type="ARBA" id="ARBA00023049"/>
    </source>
</evidence>
<evidence type="ECO:0000256" key="10">
    <source>
        <dbReference type="ARBA" id="ARBA00023136"/>
    </source>
</evidence>
<gene>
    <name evidence="11" type="primary">htpX</name>
    <name evidence="13" type="ORF">UT34_C0001G0003</name>
</gene>
<evidence type="ECO:0000313" key="14">
    <source>
        <dbReference type="Proteomes" id="UP000034799"/>
    </source>
</evidence>
<feature type="binding site" evidence="11">
    <location>
        <position position="134"/>
    </location>
    <ligand>
        <name>Zn(2+)</name>
        <dbReference type="ChEBI" id="CHEBI:29105"/>
        <note>catalytic</note>
    </ligand>
</feature>
<dbReference type="EMBL" id="LBWK01000001">
    <property type="protein sequence ID" value="KKR05963.1"/>
    <property type="molecule type" value="Genomic_DNA"/>
</dbReference>
<accession>A0A0G0MS06</accession>
<dbReference type="PATRIC" id="fig|1619100.3.peg.4"/>
<feature type="transmembrane region" description="Helical" evidence="11">
    <location>
        <begin position="181"/>
        <end position="201"/>
    </location>
</feature>
<feature type="domain" description="Peptidase M48" evidence="12">
    <location>
        <begin position="72"/>
        <end position="280"/>
    </location>
</feature>
<comment type="subcellular location">
    <subcellularLocation>
        <location evidence="11">Cell membrane</location>
        <topology evidence="11">Multi-pass membrane protein</topology>
    </subcellularLocation>
</comment>
<dbReference type="PANTHER" id="PTHR43221:SF2">
    <property type="entry name" value="PROTEASE HTPX HOMOLOG"/>
    <property type="match status" value="1"/>
</dbReference>
<keyword evidence="4 11" id="KW-0812">Transmembrane</keyword>
<proteinExistence type="inferred from homology"/>
<dbReference type="AlphaFoldDB" id="A0A0G0MS06"/>
<evidence type="ECO:0000256" key="5">
    <source>
        <dbReference type="ARBA" id="ARBA00022723"/>
    </source>
</evidence>
<organism evidence="13 14">
    <name type="scientific">candidate division WS6 bacterium GW2011_GWF2_39_15</name>
    <dbReference type="NCBI Taxonomy" id="1619100"/>
    <lineage>
        <taxon>Bacteria</taxon>
        <taxon>Candidatus Dojkabacteria</taxon>
    </lineage>
</organism>
<feature type="transmembrane region" description="Helical" evidence="11">
    <location>
        <begin position="7"/>
        <end position="28"/>
    </location>
</feature>
<keyword evidence="9 11" id="KW-0482">Metalloprotease</keyword>
<evidence type="ECO:0000256" key="3">
    <source>
        <dbReference type="ARBA" id="ARBA00022670"/>
    </source>
</evidence>
<keyword evidence="8 11" id="KW-1133">Transmembrane helix</keyword>
<dbReference type="InterPro" id="IPR050083">
    <property type="entry name" value="HtpX_protease"/>
</dbReference>
<protein>
    <recommendedName>
        <fullName evidence="11">Protease HtpX homolog</fullName>
        <ecNumber evidence="11">3.4.24.-</ecNumber>
    </recommendedName>
</protein>
<dbReference type="InterPro" id="IPR022919">
    <property type="entry name" value="Pept_M48_protease_HtpX"/>
</dbReference>
<evidence type="ECO:0000256" key="1">
    <source>
        <dbReference type="ARBA" id="ARBA00009779"/>
    </source>
</evidence>
<evidence type="ECO:0000259" key="12">
    <source>
        <dbReference type="Pfam" id="PF01435"/>
    </source>
</evidence>
<evidence type="ECO:0000256" key="2">
    <source>
        <dbReference type="ARBA" id="ARBA00022475"/>
    </source>
</evidence>
<dbReference type="HAMAP" id="MF_00188">
    <property type="entry name" value="Pept_M48_protease_HtpX"/>
    <property type="match status" value="1"/>
</dbReference>
<feature type="transmembrane region" description="Helical" evidence="11">
    <location>
        <begin position="34"/>
        <end position="51"/>
    </location>
</feature>
<dbReference type="Proteomes" id="UP000034799">
    <property type="component" value="Unassembled WGS sequence"/>
</dbReference>
<dbReference type="GO" id="GO:0006508">
    <property type="term" value="P:proteolysis"/>
    <property type="evidence" value="ECO:0007669"/>
    <property type="project" value="UniProtKB-KW"/>
</dbReference>
<dbReference type="Gene3D" id="3.30.2010.10">
    <property type="entry name" value="Metalloproteases ('zincins'), catalytic domain"/>
    <property type="match status" value="1"/>
</dbReference>
<evidence type="ECO:0000256" key="8">
    <source>
        <dbReference type="ARBA" id="ARBA00022989"/>
    </source>
</evidence>
<evidence type="ECO:0000256" key="6">
    <source>
        <dbReference type="ARBA" id="ARBA00022801"/>
    </source>
</evidence>
<evidence type="ECO:0000256" key="7">
    <source>
        <dbReference type="ARBA" id="ARBA00022833"/>
    </source>
</evidence>
<dbReference type="STRING" id="1619100.UT34_C0001G0003"/>
<keyword evidence="3 11" id="KW-0645">Protease</keyword>
<keyword evidence="7 11" id="KW-0862">Zinc</keyword>
<dbReference type="GO" id="GO:0004222">
    <property type="term" value="F:metalloendopeptidase activity"/>
    <property type="evidence" value="ECO:0007669"/>
    <property type="project" value="UniProtKB-UniRule"/>
</dbReference>
<comment type="similarity">
    <text evidence="1 11">Belongs to the peptidase M48B family.</text>
</comment>